<keyword evidence="5 10" id="KW-0378">Hydrolase</keyword>
<comment type="catalytic activity">
    <reaction evidence="1 10">
        <text>Endohydrolysis of (1-&gt;4)-beta-D-xylosidic linkages in xylans.</text>
        <dbReference type="EC" id="3.2.1.8"/>
    </reaction>
</comment>
<evidence type="ECO:0000259" key="11">
    <source>
        <dbReference type="PROSITE" id="PS51760"/>
    </source>
</evidence>
<dbReference type="PROSITE" id="PS00591">
    <property type="entry name" value="GH10_1"/>
    <property type="match status" value="1"/>
</dbReference>
<feature type="domain" description="GH10" evidence="11">
    <location>
        <begin position="53"/>
        <end position="366"/>
    </location>
</feature>
<dbReference type="InterPro" id="IPR031158">
    <property type="entry name" value="GH10_AS"/>
</dbReference>
<evidence type="ECO:0000256" key="5">
    <source>
        <dbReference type="ARBA" id="ARBA00022801"/>
    </source>
</evidence>
<dbReference type="Pfam" id="PF00331">
    <property type="entry name" value="Glyco_hydro_10"/>
    <property type="match status" value="1"/>
</dbReference>
<dbReference type="InterPro" id="IPR001000">
    <property type="entry name" value="GH10_dom"/>
</dbReference>
<dbReference type="AlphaFoldDB" id="A0A9Q9IMQ8"/>
<keyword evidence="3" id="KW-0858">Xylan degradation</keyword>
<evidence type="ECO:0000256" key="8">
    <source>
        <dbReference type="ARBA" id="ARBA00023326"/>
    </source>
</evidence>
<dbReference type="EC" id="3.2.1.8" evidence="10"/>
<evidence type="ECO:0000313" key="12">
    <source>
        <dbReference type="EMBL" id="UWZ56810.1"/>
    </source>
</evidence>
<evidence type="ECO:0000256" key="2">
    <source>
        <dbReference type="ARBA" id="ARBA00007495"/>
    </source>
</evidence>
<evidence type="ECO:0000256" key="10">
    <source>
        <dbReference type="RuleBase" id="RU361174"/>
    </source>
</evidence>
<evidence type="ECO:0000256" key="6">
    <source>
        <dbReference type="ARBA" id="ARBA00023277"/>
    </source>
</evidence>
<evidence type="ECO:0000256" key="1">
    <source>
        <dbReference type="ARBA" id="ARBA00000681"/>
    </source>
</evidence>
<dbReference type="EMBL" id="CP073767">
    <property type="protein sequence ID" value="UWZ56810.1"/>
    <property type="molecule type" value="Genomic_DNA"/>
</dbReference>
<protein>
    <recommendedName>
        <fullName evidence="10">Beta-xylanase</fullName>
        <ecNumber evidence="10">3.2.1.8</ecNumber>
    </recommendedName>
</protein>
<proteinExistence type="inferred from homology"/>
<dbReference type="PRINTS" id="PR00134">
    <property type="entry name" value="GLHYDRLASE10"/>
</dbReference>
<name>A0A9Q9IMQ8_9ACTN</name>
<evidence type="ECO:0000256" key="3">
    <source>
        <dbReference type="ARBA" id="ARBA00022651"/>
    </source>
</evidence>
<dbReference type="GO" id="GO:0045493">
    <property type="term" value="P:xylan catabolic process"/>
    <property type="evidence" value="ECO:0007669"/>
    <property type="project" value="UniProtKB-KW"/>
</dbReference>
<dbReference type="KEGG" id="daur:Daura_11890"/>
<feature type="active site" description="Nucleophile" evidence="9">
    <location>
        <position position="288"/>
    </location>
</feature>
<dbReference type="Gene3D" id="3.20.20.80">
    <property type="entry name" value="Glycosidases"/>
    <property type="match status" value="1"/>
</dbReference>
<keyword evidence="13" id="KW-1185">Reference proteome</keyword>
<dbReference type="PANTHER" id="PTHR31490">
    <property type="entry name" value="GLYCOSYL HYDROLASE"/>
    <property type="match status" value="1"/>
</dbReference>
<evidence type="ECO:0000256" key="9">
    <source>
        <dbReference type="PROSITE-ProRule" id="PRU10061"/>
    </source>
</evidence>
<dbReference type="InterPro" id="IPR044846">
    <property type="entry name" value="GH10"/>
</dbReference>
<reference evidence="12" key="1">
    <citation type="submission" date="2021-04" db="EMBL/GenBank/DDBJ databases">
        <title>Dactylosporangium aurantiacum NRRL B-8018 full assembly.</title>
        <authorList>
            <person name="Hartkoorn R.C."/>
            <person name="Beaudoing E."/>
            <person name="Hot D."/>
        </authorList>
    </citation>
    <scope>NUCLEOTIDE SEQUENCE</scope>
    <source>
        <strain evidence="12">NRRL B-8018</strain>
    </source>
</reference>
<sequence length="373" mass="40613">MRRLAMHPLARVWTCVTVLLATIGGASALWSRSDGPGAVQPAKPSPTAAAGVGGGLQQLAKPWHLDIGTAVQPAPFERDERYRTTLTQEFGSITAESQLKWDVLQPAEGQFDWSGADALVGFAEANGMAVRGHTLVWHMALPAWLEKGSFSPDQLRELLRSYIQATVGRYRGRIGVWDVVNEPLADASGQLRKSFWLNALGPGYIADALRWAHEADPQAKLYINDFGVENLNRKSDALYTMVAKLRADGVPVDGVGFQTHVTIDTPPKTLRDNLRRFADLGVEVAITELDVRSAGAATDTSRSGQAVVYAGVLRDCLAVPRCVSVTVWGFTDAYSWIPHAYPGWGNACLFDDAFRPKTAYGQIRQVLTEAPGR</sequence>
<evidence type="ECO:0000313" key="13">
    <source>
        <dbReference type="Proteomes" id="UP001058003"/>
    </source>
</evidence>
<dbReference type="Proteomes" id="UP001058003">
    <property type="component" value="Chromosome"/>
</dbReference>
<dbReference type="GO" id="GO:0031176">
    <property type="term" value="F:endo-1,4-beta-xylanase activity"/>
    <property type="evidence" value="ECO:0007669"/>
    <property type="project" value="UniProtKB-EC"/>
</dbReference>
<gene>
    <name evidence="12" type="ORF">Daura_11890</name>
</gene>
<dbReference type="InterPro" id="IPR017853">
    <property type="entry name" value="GH"/>
</dbReference>
<keyword evidence="7 10" id="KW-0326">Glycosidase</keyword>
<dbReference type="SUPFAM" id="SSF51445">
    <property type="entry name" value="(Trans)glycosidases"/>
    <property type="match status" value="1"/>
</dbReference>
<accession>A0A9Q9IMQ8</accession>
<dbReference type="SMART" id="SM00633">
    <property type="entry name" value="Glyco_10"/>
    <property type="match status" value="1"/>
</dbReference>
<evidence type="ECO:0000256" key="7">
    <source>
        <dbReference type="ARBA" id="ARBA00023295"/>
    </source>
</evidence>
<dbReference type="PROSITE" id="PS51760">
    <property type="entry name" value="GH10_2"/>
    <property type="match status" value="1"/>
</dbReference>
<keyword evidence="8 10" id="KW-0624">Polysaccharide degradation</keyword>
<organism evidence="12 13">
    <name type="scientific">Dactylosporangium aurantiacum</name>
    <dbReference type="NCBI Taxonomy" id="35754"/>
    <lineage>
        <taxon>Bacteria</taxon>
        <taxon>Bacillati</taxon>
        <taxon>Actinomycetota</taxon>
        <taxon>Actinomycetes</taxon>
        <taxon>Micromonosporales</taxon>
        <taxon>Micromonosporaceae</taxon>
        <taxon>Dactylosporangium</taxon>
    </lineage>
</organism>
<dbReference type="PANTHER" id="PTHR31490:SF88">
    <property type="entry name" value="BETA-XYLANASE"/>
    <property type="match status" value="1"/>
</dbReference>
<keyword evidence="6 10" id="KW-0119">Carbohydrate metabolism</keyword>
<comment type="similarity">
    <text evidence="2 10">Belongs to the glycosyl hydrolase 10 (cellulase F) family.</text>
</comment>
<dbReference type="RefSeq" id="WP_052387177.1">
    <property type="nucleotide sequence ID" value="NZ_CP073767.1"/>
</dbReference>
<evidence type="ECO:0000256" key="4">
    <source>
        <dbReference type="ARBA" id="ARBA00022729"/>
    </source>
</evidence>
<keyword evidence="4" id="KW-0732">Signal</keyword>